<dbReference type="Proteomes" id="UP001163104">
    <property type="component" value="Chromosome"/>
</dbReference>
<proteinExistence type="predicted"/>
<dbReference type="RefSeq" id="WP_163140213.1">
    <property type="nucleotide sequence ID" value="NZ_CP107027.1"/>
</dbReference>
<feature type="domain" description="Phage conserved hypothetical protein C-terminal" evidence="1">
    <location>
        <begin position="5"/>
        <end position="26"/>
    </location>
</feature>
<sequence length="42" mass="5162">MEDRPQYSRYLRPETLFGSKFEAYLNHKPQAKQLREEDFNLD</sequence>
<gene>
    <name evidence="2" type="ORF">OD459_09010</name>
</gene>
<protein>
    <submittedName>
        <fullName evidence="2">Conserved phage C-terminal domain-containing protein</fullName>
    </submittedName>
</protein>
<dbReference type="EMBL" id="CP107027">
    <property type="protein sequence ID" value="UYG97131.1"/>
    <property type="molecule type" value="Genomic_DNA"/>
</dbReference>
<dbReference type="Pfam" id="PF09524">
    <property type="entry name" value="Phg_2220_C"/>
    <property type="match status" value="1"/>
</dbReference>
<name>A0AA46SGI5_CYTFI</name>
<dbReference type="InterPro" id="IPR011741">
    <property type="entry name" value="Phg_2220_C"/>
</dbReference>
<evidence type="ECO:0000313" key="2">
    <source>
        <dbReference type="EMBL" id="UYG97131.1"/>
    </source>
</evidence>
<accession>A0AA46SGI5</accession>
<evidence type="ECO:0000259" key="1">
    <source>
        <dbReference type="Pfam" id="PF09524"/>
    </source>
</evidence>
<dbReference type="AlphaFoldDB" id="A0AA46SGI5"/>
<organism evidence="2 3">
    <name type="scientific">Cytobacillus firmus</name>
    <name type="common">Bacillus firmus</name>
    <dbReference type="NCBI Taxonomy" id="1399"/>
    <lineage>
        <taxon>Bacteria</taxon>
        <taxon>Bacillati</taxon>
        <taxon>Bacillota</taxon>
        <taxon>Bacilli</taxon>
        <taxon>Bacillales</taxon>
        <taxon>Bacillaceae</taxon>
        <taxon>Cytobacillus</taxon>
    </lineage>
</organism>
<reference evidence="2" key="1">
    <citation type="submission" date="2022-10" db="EMBL/GenBank/DDBJ databases">
        <title>Mechanism of multi-heavy metal repair in Cytobacillus Firmus M7.</title>
        <authorList>
            <person name="Li X."/>
            <person name="Yu C."/>
        </authorList>
    </citation>
    <scope>NUCLEOTIDE SEQUENCE</scope>
    <source>
        <strain evidence="2">M7</strain>
    </source>
</reference>
<evidence type="ECO:0000313" key="3">
    <source>
        <dbReference type="Proteomes" id="UP001163104"/>
    </source>
</evidence>